<organism evidence="1 3">
    <name type="scientific">Methylobacterium oxalidis</name>
    <dbReference type="NCBI Taxonomy" id="944322"/>
    <lineage>
        <taxon>Bacteria</taxon>
        <taxon>Pseudomonadati</taxon>
        <taxon>Pseudomonadota</taxon>
        <taxon>Alphaproteobacteria</taxon>
        <taxon>Hyphomicrobiales</taxon>
        <taxon>Methylobacteriaceae</taxon>
        <taxon>Methylobacterium</taxon>
    </lineage>
</organism>
<evidence type="ECO:0000313" key="4">
    <source>
        <dbReference type="Proteomes" id="UP001156856"/>
    </source>
</evidence>
<reference evidence="2" key="4">
    <citation type="submission" date="2023-01" db="EMBL/GenBank/DDBJ databases">
        <title>Draft genome sequence of Methylobacterium oxalidis strain NBRC 107715.</title>
        <authorList>
            <person name="Sun Q."/>
            <person name="Mori K."/>
        </authorList>
    </citation>
    <scope>NUCLEOTIDE SEQUENCE</scope>
    <source>
        <strain evidence="2">NBRC 107715</strain>
    </source>
</reference>
<protein>
    <submittedName>
        <fullName evidence="1">Uncharacterized protein</fullName>
    </submittedName>
</protein>
<gene>
    <name evidence="2" type="ORF">GCM10007888_60050</name>
    <name evidence="1" type="ORF">MOX02_50770</name>
</gene>
<dbReference type="EMBL" id="BSPK01000114">
    <property type="protein sequence ID" value="GLS67621.1"/>
    <property type="molecule type" value="Genomic_DNA"/>
</dbReference>
<evidence type="ECO:0000313" key="3">
    <source>
        <dbReference type="Proteomes" id="UP000321960"/>
    </source>
</evidence>
<proteinExistence type="predicted"/>
<reference evidence="2" key="1">
    <citation type="journal article" date="2014" name="Int. J. Syst. Evol. Microbiol.">
        <title>Complete genome of a new Firmicutes species belonging to the dominant human colonic microbiota ('Ruminococcus bicirculans') reveals two chromosomes and a selective capacity to utilize plant glucans.</title>
        <authorList>
            <consortium name="NISC Comparative Sequencing Program"/>
            <person name="Wegmann U."/>
            <person name="Louis P."/>
            <person name="Goesmann A."/>
            <person name="Henrissat B."/>
            <person name="Duncan S.H."/>
            <person name="Flint H.J."/>
        </authorList>
    </citation>
    <scope>NUCLEOTIDE SEQUENCE</scope>
    <source>
        <strain evidence="2">NBRC 107715</strain>
    </source>
</reference>
<evidence type="ECO:0000313" key="2">
    <source>
        <dbReference type="EMBL" id="GLS67621.1"/>
    </source>
</evidence>
<sequence length="93" mass="9676">MGDWMINVTLQPVVIGTGSPDAVGRLAYADGKLVAVLVRLSDELHAADGLAGQWCVEAGFGACDVGVLSVQFPGLEAARNWIAERISVKPLAA</sequence>
<keyword evidence="4" id="KW-1185">Reference proteome</keyword>
<dbReference type="Proteomes" id="UP001156856">
    <property type="component" value="Unassembled WGS sequence"/>
</dbReference>
<accession>A0A512JAY5</accession>
<name>A0A512JAY5_9HYPH</name>
<comment type="caution">
    <text evidence="1">The sequence shown here is derived from an EMBL/GenBank/DDBJ whole genome shotgun (WGS) entry which is preliminary data.</text>
</comment>
<dbReference type="Proteomes" id="UP000321960">
    <property type="component" value="Unassembled WGS sequence"/>
</dbReference>
<dbReference type="EMBL" id="BJZU01000134">
    <property type="protein sequence ID" value="GEP07039.1"/>
    <property type="molecule type" value="Genomic_DNA"/>
</dbReference>
<dbReference type="AlphaFoldDB" id="A0A512JAY5"/>
<reference evidence="1 3" key="3">
    <citation type="submission" date="2019-07" db="EMBL/GenBank/DDBJ databases">
        <title>Whole genome shotgun sequence of Methylobacterium oxalidis NBRC 107715.</title>
        <authorList>
            <person name="Hosoyama A."/>
            <person name="Uohara A."/>
            <person name="Ohji S."/>
            <person name="Ichikawa N."/>
        </authorList>
    </citation>
    <scope>NUCLEOTIDE SEQUENCE [LARGE SCALE GENOMIC DNA]</scope>
    <source>
        <strain evidence="1 3">NBRC 107715</strain>
    </source>
</reference>
<evidence type="ECO:0000313" key="1">
    <source>
        <dbReference type="EMBL" id="GEP07039.1"/>
    </source>
</evidence>
<reference evidence="4" key="2">
    <citation type="journal article" date="2019" name="Int. J. Syst. Evol. Microbiol.">
        <title>The Global Catalogue of Microorganisms (GCM) 10K type strain sequencing project: providing services to taxonomists for standard genome sequencing and annotation.</title>
        <authorList>
            <consortium name="The Broad Institute Genomics Platform"/>
            <consortium name="The Broad Institute Genome Sequencing Center for Infectious Disease"/>
            <person name="Wu L."/>
            <person name="Ma J."/>
        </authorList>
    </citation>
    <scope>NUCLEOTIDE SEQUENCE [LARGE SCALE GENOMIC DNA]</scope>
    <source>
        <strain evidence="4">NBRC 107715</strain>
    </source>
</reference>